<comment type="caution">
    <text evidence="2">The sequence shown here is derived from an EMBL/GenBank/DDBJ whole genome shotgun (WGS) entry which is preliminary data.</text>
</comment>
<proteinExistence type="predicted"/>
<keyword evidence="1" id="KW-0472">Membrane</keyword>
<dbReference type="AlphaFoldDB" id="A0A2W5FLI6"/>
<evidence type="ECO:0000256" key="1">
    <source>
        <dbReference type="SAM" id="Phobius"/>
    </source>
</evidence>
<keyword evidence="1" id="KW-1133">Transmembrane helix</keyword>
<protein>
    <submittedName>
        <fullName evidence="2">Uncharacterized protein</fullName>
    </submittedName>
</protein>
<name>A0A2W5FLI6_9BACT</name>
<keyword evidence="1" id="KW-0812">Transmembrane</keyword>
<organism evidence="2 3">
    <name type="scientific">Micavibrio aeruginosavorus</name>
    <dbReference type="NCBI Taxonomy" id="349221"/>
    <lineage>
        <taxon>Bacteria</taxon>
        <taxon>Pseudomonadati</taxon>
        <taxon>Bdellovibrionota</taxon>
        <taxon>Bdellovibrionia</taxon>
        <taxon>Bdellovibrionales</taxon>
        <taxon>Pseudobdellovibrionaceae</taxon>
        <taxon>Micavibrio</taxon>
    </lineage>
</organism>
<accession>A0A2W5FLI6</accession>
<evidence type="ECO:0000313" key="2">
    <source>
        <dbReference type="EMBL" id="PZP56791.1"/>
    </source>
</evidence>
<gene>
    <name evidence="2" type="ORF">DI586_02540</name>
</gene>
<dbReference type="Proteomes" id="UP000249739">
    <property type="component" value="Unassembled WGS sequence"/>
</dbReference>
<evidence type="ECO:0000313" key="3">
    <source>
        <dbReference type="Proteomes" id="UP000249739"/>
    </source>
</evidence>
<sequence length="127" mass="14596">MSNFLSLIKYWKSGGVIILIAAFLMSFHLARSRGEKLEKTTHVLETERQKFKTQLIQIEKARQDEKERNDFRKSQNKKLKLAATGIPAFPLRQGFGGQVPGKADRSIDHLRDVYELLRQRQGNTGPE</sequence>
<reference evidence="2 3" key="1">
    <citation type="submission" date="2017-08" db="EMBL/GenBank/DDBJ databases">
        <title>Infants hospitalized years apart are colonized by the same room-sourced microbial strains.</title>
        <authorList>
            <person name="Brooks B."/>
            <person name="Olm M.R."/>
            <person name="Firek B.A."/>
            <person name="Baker R."/>
            <person name="Thomas B.C."/>
            <person name="Morowitz M.J."/>
            <person name="Banfield J.F."/>
        </authorList>
    </citation>
    <scope>NUCLEOTIDE SEQUENCE [LARGE SCALE GENOMIC DNA]</scope>
    <source>
        <strain evidence="2">S2_006_000_R2_64</strain>
    </source>
</reference>
<feature type="transmembrane region" description="Helical" evidence="1">
    <location>
        <begin position="12"/>
        <end position="30"/>
    </location>
</feature>
<dbReference type="EMBL" id="QFOT01000015">
    <property type="protein sequence ID" value="PZP56791.1"/>
    <property type="molecule type" value="Genomic_DNA"/>
</dbReference>